<accession>A0AAD2J1T9</accession>
<feature type="signal peptide" evidence="1">
    <location>
        <begin position="1"/>
        <end position="19"/>
    </location>
</feature>
<reference evidence="3" key="3">
    <citation type="submission" date="2024-05" db="EMBL/GenBank/DDBJ databases">
        <title>Glyphosate-induced phosphonatase operons in soil bacteria of genus Achromobacter.</title>
        <authorList>
            <person name="Epiktetov D.O."/>
            <person name="Sviridov A.V."/>
            <person name="Tarlachkov S.V."/>
            <person name="Shushkova T.V."/>
            <person name="Toropygin I.Y."/>
            <person name="Leontievsky A."/>
        </authorList>
    </citation>
    <scope>NUCLEOTIDE SEQUENCE</scope>
    <source>
        <strain evidence="3">Kg 16</strain>
    </source>
</reference>
<evidence type="ECO:0000313" key="4">
    <source>
        <dbReference type="Proteomes" id="UP000044098"/>
    </source>
</evidence>
<protein>
    <submittedName>
        <fullName evidence="2">Uncharacterized protein</fullName>
    </submittedName>
</protein>
<name>A0AAD2J1T9_ACHAE</name>
<evidence type="ECO:0000313" key="5">
    <source>
        <dbReference type="Proteomes" id="UP001264156"/>
    </source>
</evidence>
<sequence length="268" mass="28994">MALFASVAAAVLASSTLGAPLGLGDGRSEALFKAYSAALDLGFQAMGPSMKRALATYCQDGLTVEGYCVWVVQGVIIGSHLSGNYEDVLRYGDRYAAARLADLRSRREPLGACLPAYVSTVKPGTTSTLISWSSPVPSLVYLAQARLKRPATGSYYQAFYCARRAPNELLDAYDPQHSSVPASEAEANVARKFESEILRPMRAASEQLQAELTRSIHSDSTALSRNFLQTAVLYGNAYTACSRARFPANLCGYLSADRIEVEFYESKL</sequence>
<comment type="caution">
    <text evidence="2">The sequence shown here is derived from an EMBL/GenBank/DDBJ whole genome shotgun (WGS) entry which is preliminary data.</text>
</comment>
<dbReference type="EMBL" id="CYTK01000006">
    <property type="protein sequence ID" value="CUJ41826.1"/>
    <property type="molecule type" value="Genomic_DNA"/>
</dbReference>
<keyword evidence="5" id="KW-1185">Reference proteome</keyword>
<evidence type="ECO:0000313" key="2">
    <source>
        <dbReference type="EMBL" id="CUJ41826.1"/>
    </source>
</evidence>
<reference evidence="5" key="2">
    <citation type="submission" date="2023-07" db="EMBL/GenBank/DDBJ databases">
        <title>Glyphosate-induced phosphonatase operons in soil bacteria of genus Achromobacter.</title>
        <authorList>
            <person name="Epiktetov D.O."/>
            <person name="Sviridov A.V."/>
            <person name="Tarlachkov S.V."/>
            <person name="Shushkova T.V."/>
            <person name="Toropygin I.Y."/>
            <person name="Leontievsky A."/>
        </authorList>
    </citation>
    <scope>NUCLEOTIDE SEQUENCE [LARGE SCALE GENOMIC DNA]</scope>
    <source>
        <strain evidence="5">Kg 16</strain>
    </source>
</reference>
<organism evidence="2 4">
    <name type="scientific">Achromobacter aegrifaciens</name>
    <dbReference type="NCBI Taxonomy" id="1287736"/>
    <lineage>
        <taxon>Bacteria</taxon>
        <taxon>Pseudomonadati</taxon>
        <taxon>Pseudomonadota</taxon>
        <taxon>Betaproteobacteria</taxon>
        <taxon>Burkholderiales</taxon>
        <taxon>Alcaligenaceae</taxon>
        <taxon>Achromobacter</taxon>
    </lineage>
</organism>
<dbReference type="Proteomes" id="UP001264156">
    <property type="component" value="Unassembled WGS sequence"/>
</dbReference>
<evidence type="ECO:0000313" key="3">
    <source>
        <dbReference type="EMBL" id="MDR7948754.1"/>
    </source>
</evidence>
<dbReference type="Proteomes" id="UP000044098">
    <property type="component" value="Unassembled WGS sequence"/>
</dbReference>
<keyword evidence="1" id="KW-0732">Signal</keyword>
<dbReference type="RefSeq" id="WP_054456270.1">
    <property type="nucleotide sequence ID" value="NZ_CADIJY010000004.1"/>
</dbReference>
<gene>
    <name evidence="2" type="ORF">ERS370000_03906</name>
    <name evidence="3" type="ORF">RIU57_26775</name>
</gene>
<feature type="chain" id="PRO_5042262891" evidence="1">
    <location>
        <begin position="20"/>
        <end position="268"/>
    </location>
</feature>
<dbReference type="EMBL" id="JAVKVN010000012">
    <property type="protein sequence ID" value="MDR7948754.1"/>
    <property type="molecule type" value="Genomic_DNA"/>
</dbReference>
<reference evidence="2 4" key="1">
    <citation type="submission" date="2015-09" db="EMBL/GenBank/DDBJ databases">
        <authorList>
            <consortium name="Pathogen Informatics"/>
        </authorList>
    </citation>
    <scope>NUCLEOTIDE SEQUENCE [LARGE SCALE GENOMIC DNA]</scope>
    <source>
        <strain evidence="2 4">2789STDY5608625</strain>
    </source>
</reference>
<evidence type="ECO:0000256" key="1">
    <source>
        <dbReference type="SAM" id="SignalP"/>
    </source>
</evidence>
<dbReference type="AlphaFoldDB" id="A0AAD2J1T9"/>
<proteinExistence type="predicted"/>